<dbReference type="AlphaFoldDB" id="A0A2N9J3W3"/>
<protein>
    <submittedName>
        <fullName evidence="1">Uncharacterized protein</fullName>
    </submittedName>
</protein>
<reference evidence="1" key="1">
    <citation type="submission" date="2018-02" db="EMBL/GenBank/DDBJ databases">
        <authorList>
            <person name="Cohen D.B."/>
            <person name="Kent A.D."/>
        </authorList>
    </citation>
    <scope>NUCLEOTIDE SEQUENCE</scope>
</reference>
<sequence length="177" mass="19848">MFFRMVKERSVRFSFRSGQRSGQTLVKLGQTLVEFGQSSPNSWKCIPDYISRVSGHGGSLVGLETARSNLGQTWSTLVKLGQTLGNVSRTFFLGVFDVARPSSDQAGLVRAVLVLRADTRENPVGMWLLLQRLENIGERLLFKDIPAVSIHLKREHKYHGKVKAFIDSFREAGIKLL</sequence>
<organism evidence="1">
    <name type="scientific">Fagus sylvatica</name>
    <name type="common">Beechnut</name>
    <dbReference type="NCBI Taxonomy" id="28930"/>
    <lineage>
        <taxon>Eukaryota</taxon>
        <taxon>Viridiplantae</taxon>
        <taxon>Streptophyta</taxon>
        <taxon>Embryophyta</taxon>
        <taxon>Tracheophyta</taxon>
        <taxon>Spermatophyta</taxon>
        <taxon>Magnoliopsida</taxon>
        <taxon>eudicotyledons</taxon>
        <taxon>Gunneridae</taxon>
        <taxon>Pentapetalae</taxon>
        <taxon>rosids</taxon>
        <taxon>fabids</taxon>
        <taxon>Fagales</taxon>
        <taxon>Fagaceae</taxon>
        <taxon>Fagus</taxon>
    </lineage>
</organism>
<proteinExistence type="predicted"/>
<dbReference type="EMBL" id="OIVN01006364">
    <property type="protein sequence ID" value="SPD31498.1"/>
    <property type="molecule type" value="Genomic_DNA"/>
</dbReference>
<name>A0A2N9J3W3_FAGSY</name>
<dbReference type="SUPFAM" id="SSF53137">
    <property type="entry name" value="Translational machinery components"/>
    <property type="match status" value="1"/>
</dbReference>
<accession>A0A2N9J3W3</accession>
<evidence type="ECO:0000313" key="1">
    <source>
        <dbReference type="EMBL" id="SPD31498.1"/>
    </source>
</evidence>
<gene>
    <name evidence="1" type="ORF">FSB_LOCUS59380</name>
</gene>